<dbReference type="GO" id="GO:0043590">
    <property type="term" value="C:bacterial nucleoid"/>
    <property type="evidence" value="ECO:0007669"/>
    <property type="project" value="TreeGrafter"/>
</dbReference>
<reference evidence="15 16" key="1">
    <citation type="submission" date="2016-10" db="EMBL/GenBank/DDBJ databases">
        <authorList>
            <person name="de Groot N.N."/>
        </authorList>
    </citation>
    <scope>NUCLEOTIDE SEQUENCE [LARGE SCALE GENOMIC DNA]</scope>
    <source>
        <strain>GEY</strain>
        <strain evidence="16">DSM 9560</strain>
    </source>
</reference>
<dbReference type="PROSITE" id="PS51192">
    <property type="entry name" value="HELICASE_ATP_BIND_1"/>
    <property type="match status" value="1"/>
</dbReference>
<dbReference type="InterPro" id="IPR032284">
    <property type="entry name" value="RecQ_Zn-bd"/>
</dbReference>
<dbReference type="SMART" id="SM00490">
    <property type="entry name" value="HELICc"/>
    <property type="match status" value="1"/>
</dbReference>
<dbReference type="InterPro" id="IPR027417">
    <property type="entry name" value="P-loop_NTPase"/>
</dbReference>
<proteinExistence type="inferred from homology"/>
<dbReference type="OrthoDB" id="9763310at2"/>
<comment type="similarity">
    <text evidence="1">Belongs to the helicase family. RecQ subfamily.</text>
</comment>
<dbReference type="InterPro" id="IPR011545">
    <property type="entry name" value="DEAD/DEAH_box_helicase_dom"/>
</dbReference>
<evidence type="ECO:0000256" key="9">
    <source>
        <dbReference type="ARBA" id="ARBA00034617"/>
    </source>
</evidence>
<dbReference type="Pfam" id="PF00270">
    <property type="entry name" value="DEAD"/>
    <property type="match status" value="1"/>
</dbReference>
<dbReference type="STRING" id="1003.SAMN04488541_102665"/>
<keyword evidence="6" id="KW-0067">ATP-binding</keyword>
<evidence type="ECO:0000256" key="6">
    <source>
        <dbReference type="ARBA" id="ARBA00022840"/>
    </source>
</evidence>
<comment type="catalytic activity">
    <reaction evidence="9">
        <text>Couples ATP hydrolysis with the unwinding of duplex DNA by translocating in the 3'-5' direction.</text>
        <dbReference type="EC" id="5.6.2.4"/>
    </reaction>
</comment>
<evidence type="ECO:0000256" key="7">
    <source>
        <dbReference type="ARBA" id="ARBA00023125"/>
    </source>
</evidence>
<dbReference type="GO" id="GO:0006281">
    <property type="term" value="P:DNA repair"/>
    <property type="evidence" value="ECO:0007669"/>
    <property type="project" value="TreeGrafter"/>
</dbReference>
<dbReference type="PANTHER" id="PTHR13710:SF105">
    <property type="entry name" value="ATP-DEPENDENT DNA HELICASE Q1"/>
    <property type="match status" value="1"/>
</dbReference>
<dbReference type="GO" id="GO:0006310">
    <property type="term" value="P:DNA recombination"/>
    <property type="evidence" value="ECO:0007669"/>
    <property type="project" value="InterPro"/>
</dbReference>
<evidence type="ECO:0000313" key="15">
    <source>
        <dbReference type="EMBL" id="SFF33506.1"/>
    </source>
</evidence>
<keyword evidence="3" id="KW-0547">Nucleotide-binding</keyword>
<evidence type="ECO:0000256" key="4">
    <source>
        <dbReference type="ARBA" id="ARBA00022801"/>
    </source>
</evidence>
<keyword evidence="8" id="KW-0413">Isomerase</keyword>
<name>A0A1I2HY02_9BACT</name>
<evidence type="ECO:0000256" key="2">
    <source>
        <dbReference type="ARBA" id="ARBA00022723"/>
    </source>
</evidence>
<dbReference type="EC" id="5.6.2.4" evidence="10"/>
<dbReference type="GO" id="GO:0016787">
    <property type="term" value="F:hydrolase activity"/>
    <property type="evidence" value="ECO:0007669"/>
    <property type="project" value="UniProtKB-KW"/>
</dbReference>
<feature type="domain" description="Helicase ATP-binding" evidence="13">
    <location>
        <begin position="25"/>
        <end position="193"/>
    </location>
</feature>
<protein>
    <recommendedName>
        <fullName evidence="11">ATP-dependent DNA helicase RecQ</fullName>
        <ecNumber evidence="10">5.6.2.4</ecNumber>
    </recommendedName>
    <alternativeName>
        <fullName evidence="12">DNA 3'-5' helicase RecQ</fullName>
    </alternativeName>
</protein>
<dbReference type="FunFam" id="3.40.50.300:FF:001389">
    <property type="entry name" value="ATP-dependent DNA helicase RecQ"/>
    <property type="match status" value="1"/>
</dbReference>
<evidence type="ECO:0000259" key="14">
    <source>
        <dbReference type="PROSITE" id="PS51194"/>
    </source>
</evidence>
<dbReference type="GO" id="GO:0009378">
    <property type="term" value="F:four-way junction helicase activity"/>
    <property type="evidence" value="ECO:0007669"/>
    <property type="project" value="TreeGrafter"/>
</dbReference>
<keyword evidence="5 15" id="KW-0347">Helicase</keyword>
<dbReference type="Pfam" id="PF00271">
    <property type="entry name" value="Helicase_C"/>
    <property type="match status" value="1"/>
</dbReference>
<keyword evidence="2" id="KW-0479">Metal-binding</keyword>
<dbReference type="CDD" id="cd17920">
    <property type="entry name" value="DEXHc_RecQ"/>
    <property type="match status" value="1"/>
</dbReference>
<evidence type="ECO:0000256" key="10">
    <source>
        <dbReference type="ARBA" id="ARBA00034808"/>
    </source>
</evidence>
<dbReference type="SMART" id="SM00487">
    <property type="entry name" value="DEXDc"/>
    <property type="match status" value="1"/>
</dbReference>
<dbReference type="PANTHER" id="PTHR13710">
    <property type="entry name" value="DNA HELICASE RECQ FAMILY MEMBER"/>
    <property type="match status" value="1"/>
</dbReference>
<dbReference type="RefSeq" id="WP_091547923.1">
    <property type="nucleotide sequence ID" value="NZ_FONY01000026.1"/>
</dbReference>
<dbReference type="NCBIfam" id="TIGR00614">
    <property type="entry name" value="recQ_fam"/>
    <property type="match status" value="1"/>
</dbReference>
<dbReference type="GO" id="GO:0005524">
    <property type="term" value="F:ATP binding"/>
    <property type="evidence" value="ECO:0007669"/>
    <property type="project" value="UniProtKB-KW"/>
</dbReference>
<dbReference type="InterPro" id="IPR004589">
    <property type="entry name" value="DNA_helicase_ATP-dep_RecQ"/>
</dbReference>
<dbReference type="EMBL" id="FONY01000026">
    <property type="protein sequence ID" value="SFF33506.1"/>
    <property type="molecule type" value="Genomic_DNA"/>
</dbReference>
<evidence type="ECO:0000259" key="13">
    <source>
        <dbReference type="PROSITE" id="PS51192"/>
    </source>
</evidence>
<dbReference type="Gene3D" id="1.10.10.10">
    <property type="entry name" value="Winged helix-like DNA-binding domain superfamily/Winged helix DNA-binding domain"/>
    <property type="match status" value="1"/>
</dbReference>
<evidence type="ECO:0000256" key="1">
    <source>
        <dbReference type="ARBA" id="ARBA00005446"/>
    </source>
</evidence>
<dbReference type="InterPro" id="IPR036388">
    <property type="entry name" value="WH-like_DNA-bd_sf"/>
</dbReference>
<evidence type="ECO:0000256" key="8">
    <source>
        <dbReference type="ARBA" id="ARBA00023235"/>
    </source>
</evidence>
<dbReference type="PROSITE" id="PS51194">
    <property type="entry name" value="HELICASE_CTER"/>
    <property type="match status" value="1"/>
</dbReference>
<keyword evidence="16" id="KW-1185">Reference proteome</keyword>
<dbReference type="InterPro" id="IPR001650">
    <property type="entry name" value="Helicase_C-like"/>
</dbReference>
<keyword evidence="7" id="KW-0238">DNA-binding</keyword>
<keyword evidence="4" id="KW-0378">Hydrolase</keyword>
<evidence type="ECO:0000256" key="3">
    <source>
        <dbReference type="ARBA" id="ARBA00022741"/>
    </source>
</evidence>
<accession>A0A1I2HY02</accession>
<dbReference type="GO" id="GO:0043138">
    <property type="term" value="F:3'-5' DNA helicase activity"/>
    <property type="evidence" value="ECO:0007669"/>
    <property type="project" value="UniProtKB-EC"/>
</dbReference>
<dbReference type="GO" id="GO:0005737">
    <property type="term" value="C:cytoplasm"/>
    <property type="evidence" value="ECO:0007669"/>
    <property type="project" value="TreeGrafter"/>
</dbReference>
<dbReference type="GO" id="GO:0003677">
    <property type="term" value="F:DNA binding"/>
    <property type="evidence" value="ECO:0007669"/>
    <property type="project" value="UniProtKB-KW"/>
</dbReference>
<feature type="domain" description="Helicase C-terminal" evidence="14">
    <location>
        <begin position="219"/>
        <end position="365"/>
    </location>
</feature>
<dbReference type="AlphaFoldDB" id="A0A1I2HY02"/>
<dbReference type="Pfam" id="PF16124">
    <property type="entry name" value="RecQ_Zn_bind"/>
    <property type="match status" value="1"/>
</dbReference>
<dbReference type="GO" id="GO:0046872">
    <property type="term" value="F:metal ion binding"/>
    <property type="evidence" value="ECO:0007669"/>
    <property type="project" value="UniProtKB-KW"/>
</dbReference>
<organism evidence="15 16">
    <name type="scientific">Thermoflexibacter ruber</name>
    <dbReference type="NCBI Taxonomy" id="1003"/>
    <lineage>
        <taxon>Bacteria</taxon>
        <taxon>Pseudomonadati</taxon>
        <taxon>Bacteroidota</taxon>
        <taxon>Cytophagia</taxon>
        <taxon>Cytophagales</taxon>
        <taxon>Thermoflexibacteraceae</taxon>
        <taxon>Thermoflexibacter</taxon>
    </lineage>
</organism>
<dbReference type="Proteomes" id="UP000199513">
    <property type="component" value="Unassembled WGS sequence"/>
</dbReference>
<gene>
    <name evidence="15" type="ORF">SAMN04488541_102665</name>
</gene>
<dbReference type="SUPFAM" id="SSF52540">
    <property type="entry name" value="P-loop containing nucleoside triphosphate hydrolases"/>
    <property type="match status" value="1"/>
</dbReference>
<dbReference type="InterPro" id="IPR014001">
    <property type="entry name" value="Helicase_ATP-bd"/>
</dbReference>
<dbReference type="Gene3D" id="3.40.50.300">
    <property type="entry name" value="P-loop containing nucleotide triphosphate hydrolases"/>
    <property type="match status" value="2"/>
</dbReference>
<dbReference type="GO" id="GO:0030894">
    <property type="term" value="C:replisome"/>
    <property type="evidence" value="ECO:0007669"/>
    <property type="project" value="TreeGrafter"/>
</dbReference>
<evidence type="ECO:0000256" key="11">
    <source>
        <dbReference type="ARBA" id="ARBA00044535"/>
    </source>
</evidence>
<evidence type="ECO:0000256" key="5">
    <source>
        <dbReference type="ARBA" id="ARBA00022806"/>
    </source>
</evidence>
<evidence type="ECO:0000256" key="12">
    <source>
        <dbReference type="ARBA" id="ARBA00044550"/>
    </source>
</evidence>
<sequence length="649" mass="74322">MADIHQILKQYWGYAQFRPLQEEIIKAVLAKKEVLALLPTGGGKSVCFQVPALAMEGLCLVISPLIALMKDQVEQLQKRGILAKAIFSGMTPREIDLALDACVYGKVKFLYISPERLKTEIFKVRAKKMKISLLAIDEAHCISQWGYDFRPPYLEIAEFRKIFPAVPCIALTATATKEVKIDIQEKLQFDKKNTLVFQKSFARPNLSYSCLYEENKENRLLKILQNVKGSAVVYVQSRRKTKNVADFLVKNKISADFYHAGLSHEERNSKQENWIKNKIRVIVATNAFGMGIDKPDVRVVVHLDLPTSLEAYYQEAGRAGRDEKKAYGVILYNQADIEDLKGKIKQTFPSLEVIKNVYQRLANYYKMAVGSGEMSSFDFDLEDFVRSFPKTENKSLDYLSIHYALKELENQGFILLNEAVNKPSQIVFLVDNTKLYEFQIANASLDFFVKLLLRMYGGELFSNYTKISEKMIAKKINTDEQTVANHLFFLQKSNIIDYSPQKEKPQLIFLKPRYNAPDLPFDSKSYQTRQAREEAKISAMLHYVQHEKRCRTQLLLEYFDEISDQTCGVCDTCLKNKKTNQPHATNESAQEYIQQVLDALKYTSMNVNDLVEAVSPLDVKVFLSQVQKMVASGELRYNDKGDLEISKNK</sequence>
<evidence type="ECO:0000313" key="16">
    <source>
        <dbReference type="Proteomes" id="UP000199513"/>
    </source>
</evidence>